<accession>A0A0Q3QM64</accession>
<evidence type="ECO:0000313" key="2">
    <source>
        <dbReference type="Proteomes" id="UP000050996"/>
    </source>
</evidence>
<dbReference type="InterPro" id="IPR025619">
    <property type="entry name" value="YlzJ"/>
</dbReference>
<sequence length="70" mass="7905">MILYTSMPHELVFPTEAAEYNKQMMVTHNGIPLLVEMEGGKECTVIRVMSSDPTHFMDEKYTPGTKITLA</sequence>
<reference evidence="1 2" key="1">
    <citation type="submission" date="2015-09" db="EMBL/GenBank/DDBJ databases">
        <title>Genome sequencing project for genomic taxonomy and phylogenomics of Bacillus-like bacteria.</title>
        <authorList>
            <person name="Liu B."/>
            <person name="Wang J."/>
            <person name="Zhu Y."/>
            <person name="Liu G."/>
            <person name="Chen Q."/>
            <person name="Chen Z."/>
            <person name="Lan J."/>
            <person name="Che J."/>
            <person name="Ge C."/>
            <person name="Shi H."/>
            <person name="Pan Z."/>
            <person name="Liu X."/>
        </authorList>
    </citation>
    <scope>NUCLEOTIDE SEQUENCE [LARGE SCALE GENOMIC DNA]</scope>
    <source>
        <strain evidence="1 2">FJAT-18043</strain>
    </source>
</reference>
<dbReference type="RefSeq" id="WP_053475719.1">
    <property type="nucleotide sequence ID" value="NZ_CP041305.1"/>
</dbReference>
<evidence type="ECO:0000313" key="1">
    <source>
        <dbReference type="EMBL" id="KQL19169.1"/>
    </source>
</evidence>
<dbReference type="EMBL" id="LJIX01000006">
    <property type="protein sequence ID" value="KQL19169.1"/>
    <property type="molecule type" value="Genomic_DNA"/>
</dbReference>
<proteinExistence type="predicted"/>
<organism evidence="1 2">
    <name type="scientific">Cytobacillus solani</name>
    <dbReference type="NCBI Taxonomy" id="1637975"/>
    <lineage>
        <taxon>Bacteria</taxon>
        <taxon>Bacillati</taxon>
        <taxon>Bacillota</taxon>
        <taxon>Bacilli</taxon>
        <taxon>Bacillales</taxon>
        <taxon>Bacillaceae</taxon>
        <taxon>Cytobacillus</taxon>
    </lineage>
</organism>
<keyword evidence="2" id="KW-1185">Reference proteome</keyword>
<name>A0A0Q3QM64_9BACI</name>
<dbReference type="STRING" id="1637975.AN957_11630"/>
<protein>
    <submittedName>
        <fullName evidence="1">Ribonuclease</fullName>
    </submittedName>
</protein>
<dbReference type="Proteomes" id="UP000050996">
    <property type="component" value="Unassembled WGS sequence"/>
</dbReference>
<comment type="caution">
    <text evidence="1">The sequence shown here is derived from an EMBL/GenBank/DDBJ whole genome shotgun (WGS) entry which is preliminary data.</text>
</comment>
<gene>
    <name evidence="1" type="ORF">AN957_11630</name>
</gene>
<dbReference type="Pfam" id="PF14035">
    <property type="entry name" value="YlzJ"/>
    <property type="match status" value="1"/>
</dbReference>
<dbReference type="PATRIC" id="fig|1637975.4.peg.2121"/>
<dbReference type="AlphaFoldDB" id="A0A0Q3QM64"/>